<feature type="domain" description="Sulphotransferase Stf0" evidence="3">
    <location>
        <begin position="17"/>
        <end position="261"/>
    </location>
</feature>
<dbReference type="InterPro" id="IPR024628">
    <property type="entry name" value="Sulfotransferase_Stf0_dom"/>
</dbReference>
<evidence type="ECO:0000256" key="2">
    <source>
        <dbReference type="SAM" id="MobiDB-lite"/>
    </source>
</evidence>
<keyword evidence="5" id="KW-1185">Reference proteome</keyword>
<keyword evidence="1" id="KW-0119">Carbohydrate metabolism</keyword>
<dbReference type="EMBL" id="BMQJ01000002">
    <property type="protein sequence ID" value="GGP84261.1"/>
    <property type="molecule type" value="Genomic_DNA"/>
</dbReference>
<comment type="catalytic activity">
    <reaction evidence="1">
        <text>alpha,alpha-trehalose + 3'-phosphoadenylyl sulfate = 2-O-sulfo-alpha,alpha-trehalose + adenosine 3',5'-bisphosphate + H(+)</text>
        <dbReference type="Rhea" id="RHEA:41608"/>
        <dbReference type="ChEBI" id="CHEBI:15378"/>
        <dbReference type="ChEBI" id="CHEBI:16551"/>
        <dbReference type="ChEBI" id="CHEBI:58339"/>
        <dbReference type="ChEBI" id="CHEBI:58343"/>
        <dbReference type="ChEBI" id="CHEBI:60091"/>
        <dbReference type="EC" id="2.8.2.37"/>
    </reaction>
</comment>
<dbReference type="InterPro" id="IPR015124">
    <property type="entry name" value="Stf0"/>
</dbReference>
<sequence length="297" mass="32702">MRLRVAMAMDHAARSDSYFVCATPRTGSSLLLGLLGSTGVAGRPQAYFREADEPLWAERWRLRRTAGGGYDHADYLRAALAAGRSGNGVFGAKLMWGTLDTLVARLRTVHPDVAGGDLALLERVFGRTAFVHLRRDDTPAQAVSWLRAEQTRTWYIGGDGEISGDADDDGGHEPCYDAEAITRFIRTIEDHDAAWEAWFSSAGVRPYRVRYEDLDEDMIGTTRRVLGFLGLEAPPGQAITARYRRQADELNRDWIARYRAERALDGRHAGSGTPAAPTTGTTPPEGRTRPASKPADR</sequence>
<dbReference type="PIRSF" id="PIRSF021497">
    <property type="entry name" value="Sulphotransferase_Stf0"/>
    <property type="match status" value="1"/>
</dbReference>
<evidence type="ECO:0000313" key="4">
    <source>
        <dbReference type="EMBL" id="GGP84261.1"/>
    </source>
</evidence>
<dbReference type="Pfam" id="PF09037">
    <property type="entry name" value="Sulphotransf"/>
    <property type="match status" value="1"/>
</dbReference>
<keyword evidence="1" id="KW-0808">Transferase</keyword>
<dbReference type="Proteomes" id="UP000611554">
    <property type="component" value="Unassembled WGS sequence"/>
</dbReference>
<protein>
    <recommendedName>
        <fullName evidence="1">Trehalose 2-sulfotransferase</fullName>
    </recommendedName>
</protein>
<name>A0ABQ2QLP2_9ACTN</name>
<evidence type="ECO:0000259" key="3">
    <source>
        <dbReference type="Pfam" id="PF09037"/>
    </source>
</evidence>
<feature type="compositionally biased region" description="Low complexity" evidence="2">
    <location>
        <begin position="270"/>
        <end position="291"/>
    </location>
</feature>
<accession>A0ABQ2QLP2</accession>
<comment type="caution">
    <text evidence="4">The sequence shown here is derived from an EMBL/GenBank/DDBJ whole genome shotgun (WGS) entry which is preliminary data.</text>
</comment>
<dbReference type="Gene3D" id="3.40.50.300">
    <property type="entry name" value="P-loop containing nucleotide triphosphate hydrolases"/>
    <property type="match status" value="1"/>
</dbReference>
<comment type="function">
    <text evidence="1">Catalyzes the sulfuryl group transfer from 3'-phosphoadenosine-5'-phosphosulfate (PAPS) to trehalose, leading to trehalose-2-sulfate (T2S).</text>
</comment>
<dbReference type="InterPro" id="IPR027417">
    <property type="entry name" value="P-loop_NTPase"/>
</dbReference>
<organism evidence="4 5">
    <name type="scientific">Streptosporangium pseudovulgare</name>
    <dbReference type="NCBI Taxonomy" id="35765"/>
    <lineage>
        <taxon>Bacteria</taxon>
        <taxon>Bacillati</taxon>
        <taxon>Actinomycetota</taxon>
        <taxon>Actinomycetes</taxon>
        <taxon>Streptosporangiales</taxon>
        <taxon>Streptosporangiaceae</taxon>
        <taxon>Streptosporangium</taxon>
    </lineage>
</organism>
<feature type="region of interest" description="Disordered" evidence="2">
    <location>
        <begin position="263"/>
        <end position="297"/>
    </location>
</feature>
<comment type="pathway">
    <text evidence="1">Glycolipid metabolism.</text>
</comment>
<proteinExistence type="inferred from homology"/>
<evidence type="ECO:0000313" key="5">
    <source>
        <dbReference type="Proteomes" id="UP000611554"/>
    </source>
</evidence>
<dbReference type="SUPFAM" id="SSF52540">
    <property type="entry name" value="P-loop containing nucleoside triphosphate hydrolases"/>
    <property type="match status" value="1"/>
</dbReference>
<reference evidence="5" key="1">
    <citation type="journal article" date="2019" name="Int. J. Syst. Evol. Microbiol.">
        <title>The Global Catalogue of Microorganisms (GCM) 10K type strain sequencing project: providing services to taxonomists for standard genome sequencing and annotation.</title>
        <authorList>
            <consortium name="The Broad Institute Genomics Platform"/>
            <consortium name="The Broad Institute Genome Sequencing Center for Infectious Disease"/>
            <person name="Wu L."/>
            <person name="Ma J."/>
        </authorList>
    </citation>
    <scope>NUCLEOTIDE SEQUENCE [LARGE SCALE GENOMIC DNA]</scope>
    <source>
        <strain evidence="5">JCM 3115</strain>
    </source>
</reference>
<comment type="similarity">
    <text evidence="1">Belongs to the Stf0 sulfotransferase family.</text>
</comment>
<evidence type="ECO:0000256" key="1">
    <source>
        <dbReference type="PIRNR" id="PIRNR021497"/>
    </source>
</evidence>
<gene>
    <name evidence="4" type="ORF">GCM10010140_11590</name>
</gene>